<dbReference type="Proteomes" id="UP000219338">
    <property type="component" value="Unassembled WGS sequence"/>
</dbReference>
<reference evidence="2" key="1">
    <citation type="journal article" date="2017" name="Nat. Ecol. Evol.">
        <title>Genome expansion and lineage-specific genetic innovations in the forest pathogenic fungi Armillaria.</title>
        <authorList>
            <person name="Sipos G."/>
            <person name="Prasanna A.N."/>
            <person name="Walter M.C."/>
            <person name="O'Connor E."/>
            <person name="Balint B."/>
            <person name="Krizsan K."/>
            <person name="Kiss B."/>
            <person name="Hess J."/>
            <person name="Varga T."/>
            <person name="Slot J."/>
            <person name="Riley R."/>
            <person name="Boka B."/>
            <person name="Rigling D."/>
            <person name="Barry K."/>
            <person name="Lee J."/>
            <person name="Mihaltcheva S."/>
            <person name="LaButti K."/>
            <person name="Lipzen A."/>
            <person name="Waldron R."/>
            <person name="Moloney N.M."/>
            <person name="Sperisen C."/>
            <person name="Kredics L."/>
            <person name="Vagvoelgyi C."/>
            <person name="Patrignani A."/>
            <person name="Fitzpatrick D."/>
            <person name="Nagy I."/>
            <person name="Doyle S."/>
            <person name="Anderson J.B."/>
            <person name="Grigoriev I.V."/>
            <person name="Gueldener U."/>
            <person name="Muensterkoetter M."/>
            <person name="Nagy L.G."/>
        </authorList>
    </citation>
    <scope>NUCLEOTIDE SEQUENCE [LARGE SCALE GENOMIC DNA]</scope>
    <source>
        <strain evidence="2">C18/9</strain>
    </source>
</reference>
<keyword evidence="2" id="KW-1185">Reference proteome</keyword>
<protein>
    <submittedName>
        <fullName evidence="1">Uncharacterized protein</fullName>
    </submittedName>
</protein>
<dbReference type="AlphaFoldDB" id="A0A284S3H0"/>
<name>A0A284S3H0_ARMOS</name>
<evidence type="ECO:0000313" key="1">
    <source>
        <dbReference type="EMBL" id="SJL15555.1"/>
    </source>
</evidence>
<evidence type="ECO:0000313" key="2">
    <source>
        <dbReference type="Proteomes" id="UP000219338"/>
    </source>
</evidence>
<dbReference type="EMBL" id="FUEG01000029">
    <property type="protein sequence ID" value="SJL15555.1"/>
    <property type="molecule type" value="Genomic_DNA"/>
</dbReference>
<sequence length="84" mass="9816">MAAGDIVMKQNRDISHCYPLRVPAQSWVGMRDRNHNDVQLYGCDADATEMRHESQTSHKLKSFMAYCSCQEWIPPHMTLLIFFR</sequence>
<gene>
    <name evidence="1" type="ORF">ARMOST_19056</name>
</gene>
<accession>A0A284S3H0</accession>
<proteinExistence type="predicted"/>
<organism evidence="1 2">
    <name type="scientific">Armillaria ostoyae</name>
    <name type="common">Armillaria root rot fungus</name>
    <dbReference type="NCBI Taxonomy" id="47428"/>
    <lineage>
        <taxon>Eukaryota</taxon>
        <taxon>Fungi</taxon>
        <taxon>Dikarya</taxon>
        <taxon>Basidiomycota</taxon>
        <taxon>Agaricomycotina</taxon>
        <taxon>Agaricomycetes</taxon>
        <taxon>Agaricomycetidae</taxon>
        <taxon>Agaricales</taxon>
        <taxon>Marasmiineae</taxon>
        <taxon>Physalacriaceae</taxon>
        <taxon>Armillaria</taxon>
    </lineage>
</organism>